<dbReference type="EMBL" id="CAFBOY010000092">
    <property type="protein sequence ID" value="CAB5000729.1"/>
    <property type="molecule type" value="Genomic_DNA"/>
</dbReference>
<gene>
    <name evidence="2" type="ORF">UFOPK4022_00720</name>
</gene>
<proteinExistence type="predicted"/>
<feature type="compositionally biased region" description="Basic residues" evidence="1">
    <location>
        <begin position="73"/>
        <end position="88"/>
    </location>
</feature>
<reference evidence="2" key="1">
    <citation type="submission" date="2020-05" db="EMBL/GenBank/DDBJ databases">
        <authorList>
            <person name="Chiriac C."/>
            <person name="Salcher M."/>
            <person name="Ghai R."/>
            <person name="Kavagutti S V."/>
        </authorList>
    </citation>
    <scope>NUCLEOTIDE SEQUENCE</scope>
</reference>
<feature type="compositionally biased region" description="Low complexity" evidence="1">
    <location>
        <begin position="8"/>
        <end position="72"/>
    </location>
</feature>
<dbReference type="AlphaFoldDB" id="A0A6J7PBE6"/>
<evidence type="ECO:0000313" key="2">
    <source>
        <dbReference type="EMBL" id="CAB5000729.1"/>
    </source>
</evidence>
<sequence>MSGSSAFAATKKPTPTPTVKATAKATAKPTVKATVQPTAKTTSKTTAKPTTTAKATTKPTATGTSATTAKPTVKPKPKPKPKPRKKIKVSPSPKPQWPPVDFEYASGIYAKIPTSKELIGVISAKGNLASQVAACSKFICGAVQVASEPGCVWWEVNSKVYAQNKDLIGNLRTITGASLAREVKTILLISPEPIATSEYVSSIEVVCHQEAKPEGTQSVTFTKVNG</sequence>
<protein>
    <submittedName>
        <fullName evidence="2">Unannotated protein</fullName>
    </submittedName>
</protein>
<accession>A0A6J7PBE6</accession>
<evidence type="ECO:0000256" key="1">
    <source>
        <dbReference type="SAM" id="MobiDB-lite"/>
    </source>
</evidence>
<name>A0A6J7PBE6_9ZZZZ</name>
<organism evidence="2">
    <name type="scientific">freshwater metagenome</name>
    <dbReference type="NCBI Taxonomy" id="449393"/>
    <lineage>
        <taxon>unclassified sequences</taxon>
        <taxon>metagenomes</taxon>
        <taxon>ecological metagenomes</taxon>
    </lineage>
</organism>
<feature type="region of interest" description="Disordered" evidence="1">
    <location>
        <begin position="1"/>
        <end position="96"/>
    </location>
</feature>